<dbReference type="InterPro" id="IPR018289">
    <property type="entry name" value="MULE_transposase_dom"/>
</dbReference>
<evidence type="ECO:0000259" key="2">
    <source>
        <dbReference type="Pfam" id="PF10551"/>
    </source>
</evidence>
<dbReference type="PANTHER" id="PTHR47718">
    <property type="entry name" value="OS01G0519700 PROTEIN"/>
    <property type="match status" value="1"/>
</dbReference>
<dbReference type="PANTHER" id="PTHR47718:SF17">
    <property type="entry name" value="PROTEIN FAR1-RELATED SEQUENCE 5-LIKE"/>
    <property type="match status" value="1"/>
</dbReference>
<name>A0AAF0PMN3_SOLVR</name>
<dbReference type="Pfam" id="PF03101">
    <property type="entry name" value="FAR1"/>
    <property type="match status" value="1"/>
</dbReference>
<dbReference type="EMBL" id="CP133612">
    <property type="protein sequence ID" value="WMV07784.1"/>
    <property type="molecule type" value="Genomic_DNA"/>
</dbReference>
<evidence type="ECO:0000259" key="1">
    <source>
        <dbReference type="Pfam" id="PF03101"/>
    </source>
</evidence>
<dbReference type="Proteomes" id="UP001234989">
    <property type="component" value="Chromosome 1"/>
</dbReference>
<feature type="domain" description="FAR1" evidence="1">
    <location>
        <begin position="13"/>
        <end position="96"/>
    </location>
</feature>
<evidence type="ECO:0008006" key="5">
    <source>
        <dbReference type="Google" id="ProtNLM"/>
    </source>
</evidence>
<evidence type="ECO:0000313" key="3">
    <source>
        <dbReference type="EMBL" id="WMV07784.1"/>
    </source>
</evidence>
<sequence length="520" mass="61025">MKFVSEEESYNAYNSYAMAKGFGIRKGPNTHNRNNEMTRCLFFCSCQGQSDKLSPFQERKRQRLEYRCGCLARIKFKISNGIWEVCEFSDEHSHPMIEGNLRHFIQFDRKLTSSTKNILGTMIDAGIRTKKAVRYLQNEAGGIENAGFIEQDAHNFVQAHKRNMINSGDAQTLINHFRHLHSEDSNFFYSFQVDEDGRLCNFFWRDSISRLHYECFGDVMIFDITYRTKRYNMICAQFVGVNNHWKNVFFGCAFLCNETTDSFVWLFQTFLKGMGGKAPKTIFTDQAHAMAAVIRQVFPNSYHRLCEWHIDRNAQKNIPQLYWKHGFRNYFDTLLWRCKSESEFEVIWQNMICDWNCAVNSWLQKLYDLRKKWCPAFSRSIFSADIKSTQRSESTNRVFTEMACKTISITEFVKHYEQQTTEMCDTEATEDYKCQGKLKLFIEDCGILKHAGSVYSRRIFTRFQYEFLQGTTKKVIHVETVGTCTKYTILKGENNQTEIVQFNSLDNSISCTRQMFETMG</sequence>
<organism evidence="3 4">
    <name type="scientific">Solanum verrucosum</name>
    <dbReference type="NCBI Taxonomy" id="315347"/>
    <lineage>
        <taxon>Eukaryota</taxon>
        <taxon>Viridiplantae</taxon>
        <taxon>Streptophyta</taxon>
        <taxon>Embryophyta</taxon>
        <taxon>Tracheophyta</taxon>
        <taxon>Spermatophyta</taxon>
        <taxon>Magnoliopsida</taxon>
        <taxon>eudicotyledons</taxon>
        <taxon>Gunneridae</taxon>
        <taxon>Pentapetalae</taxon>
        <taxon>asterids</taxon>
        <taxon>lamiids</taxon>
        <taxon>Solanales</taxon>
        <taxon>Solanaceae</taxon>
        <taxon>Solanoideae</taxon>
        <taxon>Solaneae</taxon>
        <taxon>Solanum</taxon>
    </lineage>
</organism>
<proteinExistence type="predicted"/>
<keyword evidence="4" id="KW-1185">Reference proteome</keyword>
<gene>
    <name evidence="3" type="ORF">MTR67_001169</name>
</gene>
<evidence type="ECO:0000313" key="4">
    <source>
        <dbReference type="Proteomes" id="UP001234989"/>
    </source>
</evidence>
<accession>A0AAF0PMN3</accession>
<reference evidence="3" key="1">
    <citation type="submission" date="2023-08" db="EMBL/GenBank/DDBJ databases">
        <title>A de novo genome assembly of Solanum verrucosum Schlechtendal, a Mexican diploid species geographically isolated from the other diploid A-genome species in potato relatives.</title>
        <authorList>
            <person name="Hosaka K."/>
        </authorList>
    </citation>
    <scope>NUCLEOTIDE SEQUENCE</scope>
    <source>
        <tissue evidence="3">Young leaves</tissue>
    </source>
</reference>
<protein>
    <recommendedName>
        <fullName evidence="5">Protein FAR1-RELATED SEQUENCE</fullName>
    </recommendedName>
</protein>
<dbReference type="AlphaFoldDB" id="A0AAF0PMN3"/>
<dbReference type="InterPro" id="IPR004330">
    <property type="entry name" value="FAR1_DNA_bnd_dom"/>
</dbReference>
<dbReference type="Pfam" id="PF10551">
    <property type="entry name" value="MULE"/>
    <property type="match status" value="1"/>
</dbReference>
<feature type="domain" description="MULE transposase" evidence="2">
    <location>
        <begin position="219"/>
        <end position="311"/>
    </location>
</feature>